<keyword evidence="1" id="KW-1133">Transmembrane helix</keyword>
<organism evidence="3 4">
    <name type="scientific">Aspergillus flavus (strain ATCC 200026 / FGSC A1120 / IAM 13836 / NRRL 3357 / JCM 12722 / SRRC 167)</name>
    <dbReference type="NCBI Taxonomy" id="332952"/>
    <lineage>
        <taxon>Eukaryota</taxon>
        <taxon>Fungi</taxon>
        <taxon>Dikarya</taxon>
        <taxon>Ascomycota</taxon>
        <taxon>Pezizomycotina</taxon>
        <taxon>Eurotiomycetes</taxon>
        <taxon>Eurotiomycetidae</taxon>
        <taxon>Eurotiales</taxon>
        <taxon>Aspergillaceae</taxon>
        <taxon>Aspergillus</taxon>
        <taxon>Aspergillus subgen. Circumdati</taxon>
    </lineage>
</organism>
<evidence type="ECO:0000256" key="1">
    <source>
        <dbReference type="SAM" id="Phobius"/>
    </source>
</evidence>
<protein>
    <submittedName>
        <fullName evidence="3">Uncharacterized protein</fullName>
    </submittedName>
</protein>
<keyword evidence="2" id="KW-0732">Signal</keyword>
<evidence type="ECO:0000256" key="2">
    <source>
        <dbReference type="SAM" id="SignalP"/>
    </source>
</evidence>
<evidence type="ECO:0000313" key="3">
    <source>
        <dbReference type="EMBL" id="QRD86350.1"/>
    </source>
</evidence>
<accession>A0A7U2QXD7</accession>
<evidence type="ECO:0000313" key="4">
    <source>
        <dbReference type="Proteomes" id="UP000596276"/>
    </source>
</evidence>
<keyword evidence="1" id="KW-0472">Membrane</keyword>
<sequence>MLLASFLVFFSSLCCYIMYHTASRAPASIMSGHKSRHIQIIDTLSVMYISWWLKRHMRKSKDE</sequence>
<keyword evidence="4" id="KW-1185">Reference proteome</keyword>
<dbReference type="Proteomes" id="UP000596276">
    <property type="component" value="Chromosome 3"/>
</dbReference>
<feature type="signal peptide" evidence="2">
    <location>
        <begin position="1"/>
        <end position="22"/>
    </location>
</feature>
<dbReference type="EMBL" id="CP044620">
    <property type="protein sequence ID" value="QRD86350.1"/>
    <property type="molecule type" value="Genomic_DNA"/>
</dbReference>
<dbReference type="AlphaFoldDB" id="A0A7U2QXD7"/>
<feature type="transmembrane region" description="Helical" evidence="1">
    <location>
        <begin position="37"/>
        <end position="53"/>
    </location>
</feature>
<feature type="chain" id="PRO_5031521653" evidence="2">
    <location>
        <begin position="23"/>
        <end position="63"/>
    </location>
</feature>
<dbReference type="VEuPathDB" id="FungiDB:F9C07_7201"/>
<reference evidence="4" key="1">
    <citation type="journal article" date="2021" name="G3 (Bethesda)">
        <title>Chromosome assembled and annotated genome sequence of Aspergillus flavus NRRL 3357.</title>
        <authorList>
            <person name="Skerker J.M."/>
            <person name="Pianalto K.M."/>
            <person name="Mondo S.J."/>
            <person name="Yang K."/>
            <person name="Arkin A.P."/>
            <person name="Keller N.P."/>
            <person name="Grigoriev I.V."/>
            <person name="Louise Glass N.L."/>
        </authorList>
    </citation>
    <scope>NUCLEOTIDE SEQUENCE [LARGE SCALE GENOMIC DNA]</scope>
    <source>
        <strain evidence="4">ATCC 200026 / FGSC A1120 / IAM 13836 / NRRL 3357 / JCM 12722 / SRRC 167</strain>
    </source>
</reference>
<keyword evidence="1" id="KW-0812">Transmembrane</keyword>
<name>A0A7U2QXD7_ASPFN</name>
<proteinExistence type="predicted"/>
<gene>
    <name evidence="3" type="ORF">F9C07_7201</name>
</gene>